<evidence type="ECO:0000313" key="2">
    <source>
        <dbReference type="EMBL" id="KAJ7344751.1"/>
    </source>
</evidence>
<dbReference type="Proteomes" id="UP001142489">
    <property type="component" value="Unassembled WGS sequence"/>
</dbReference>
<proteinExistence type="predicted"/>
<feature type="region of interest" description="Disordered" evidence="1">
    <location>
        <begin position="56"/>
        <end position="79"/>
    </location>
</feature>
<feature type="region of interest" description="Disordered" evidence="1">
    <location>
        <begin position="1"/>
        <end position="20"/>
    </location>
</feature>
<reference evidence="2" key="1">
    <citation type="journal article" date="2023" name="DNA Res.">
        <title>Chromosome-level genome assembly of Phrynocephalus forsythii using third-generation DNA sequencing and Hi-C analysis.</title>
        <authorList>
            <person name="Qi Y."/>
            <person name="Zhao W."/>
            <person name="Zhao Y."/>
            <person name="Niu C."/>
            <person name="Cao S."/>
            <person name="Zhang Y."/>
        </authorList>
    </citation>
    <scope>NUCLEOTIDE SEQUENCE</scope>
    <source>
        <tissue evidence="2">Muscle</tissue>
    </source>
</reference>
<evidence type="ECO:0000256" key="1">
    <source>
        <dbReference type="SAM" id="MobiDB-lite"/>
    </source>
</evidence>
<name>A0A9Q0Y731_9SAUR</name>
<gene>
    <name evidence="2" type="ORF">JRQ81_000701</name>
</gene>
<sequence>MSGSSSIENPSEKCCRHSQVGEKANTLLDVDRKGIKDNNKDLSDVVGCKLAERLSYASNSDEDSGSRNREDSPPVYNAGKSEDIAFSDFRLVAPLLSAPGQLSARNSPEARTSVDFCGMDGGFSTTESATRVASGLQLTGWMLLRLTPLEAAHQQDIYSEL</sequence>
<evidence type="ECO:0000313" key="3">
    <source>
        <dbReference type="Proteomes" id="UP001142489"/>
    </source>
</evidence>
<keyword evidence="3" id="KW-1185">Reference proteome</keyword>
<dbReference type="EMBL" id="JAPFRF010000001">
    <property type="protein sequence ID" value="KAJ7344751.1"/>
    <property type="molecule type" value="Genomic_DNA"/>
</dbReference>
<protein>
    <submittedName>
        <fullName evidence="2">Uncharacterized protein</fullName>
    </submittedName>
</protein>
<accession>A0A9Q0Y731</accession>
<dbReference type="AlphaFoldDB" id="A0A9Q0Y731"/>
<organism evidence="2 3">
    <name type="scientific">Phrynocephalus forsythii</name>
    <dbReference type="NCBI Taxonomy" id="171643"/>
    <lineage>
        <taxon>Eukaryota</taxon>
        <taxon>Metazoa</taxon>
        <taxon>Chordata</taxon>
        <taxon>Craniata</taxon>
        <taxon>Vertebrata</taxon>
        <taxon>Euteleostomi</taxon>
        <taxon>Lepidosauria</taxon>
        <taxon>Squamata</taxon>
        <taxon>Bifurcata</taxon>
        <taxon>Unidentata</taxon>
        <taxon>Episquamata</taxon>
        <taxon>Toxicofera</taxon>
        <taxon>Iguania</taxon>
        <taxon>Acrodonta</taxon>
        <taxon>Agamidae</taxon>
        <taxon>Agaminae</taxon>
        <taxon>Phrynocephalus</taxon>
    </lineage>
</organism>
<comment type="caution">
    <text evidence="2">The sequence shown here is derived from an EMBL/GenBank/DDBJ whole genome shotgun (WGS) entry which is preliminary data.</text>
</comment>